<sequence>MTSLKAGPAPGAPAPRSEFARAKVNLALHVVGQRADGYHLLDSIVAFPAIGDRLSLMEGAGLAMSVAGPFASQLADLDPKDNLVLRAAALTLEHAGLDPEGAGLHLRLEKSLPVASGIGGGSADAAAAIRLVCDHLGIEPDDGLRAKALKLGADVPMCLAMRPLRARGIGDDLVPLAHLPDAGILLVNPVVPVATPAIFRRLSEKSNPPIEASDGWDSYAQMIDMLCLMRNDLEGPAIALAPAIAEVLGALRGFPDCALARMSGSGATCFGLFETAGRAEAAAGDLRRLFPHWWVAAAALT</sequence>
<evidence type="ECO:0000259" key="11">
    <source>
        <dbReference type="Pfam" id="PF00288"/>
    </source>
</evidence>
<evidence type="ECO:0000313" key="14">
    <source>
        <dbReference type="Proteomes" id="UP000223606"/>
    </source>
</evidence>
<dbReference type="Pfam" id="PF00288">
    <property type="entry name" value="GHMP_kinases_N"/>
    <property type="match status" value="1"/>
</dbReference>
<evidence type="ECO:0000256" key="4">
    <source>
        <dbReference type="ARBA" id="ARBA00022679"/>
    </source>
</evidence>
<dbReference type="SUPFAM" id="SSF54211">
    <property type="entry name" value="Ribosomal protein S5 domain 2-like"/>
    <property type="match status" value="1"/>
</dbReference>
<dbReference type="InterPro" id="IPR013750">
    <property type="entry name" value="GHMP_kinase_C_dom"/>
</dbReference>
<keyword evidence="8 10" id="KW-0414">Isoprene biosynthesis</keyword>
<evidence type="ECO:0000256" key="1">
    <source>
        <dbReference type="ARBA" id="ARBA00009684"/>
    </source>
</evidence>
<dbReference type="Gene3D" id="3.30.230.10">
    <property type="match status" value="1"/>
</dbReference>
<keyword evidence="6 10" id="KW-0418">Kinase</keyword>
<evidence type="ECO:0000256" key="10">
    <source>
        <dbReference type="HAMAP-Rule" id="MF_00061"/>
    </source>
</evidence>
<dbReference type="Gene3D" id="3.30.70.890">
    <property type="entry name" value="GHMP kinase, C-terminal domain"/>
    <property type="match status" value="1"/>
</dbReference>
<evidence type="ECO:0000256" key="9">
    <source>
        <dbReference type="ARBA" id="ARBA00032554"/>
    </source>
</evidence>
<dbReference type="InterPro" id="IPR006204">
    <property type="entry name" value="GHMP_kinase_N_dom"/>
</dbReference>
<comment type="pathway">
    <text evidence="10">Isoprenoid biosynthesis; isopentenyl diphosphate biosynthesis via DXP pathway; isopentenyl diphosphate from 1-deoxy-D-xylulose 5-phosphate: step 3/6.</text>
</comment>
<dbReference type="InterPro" id="IPR036554">
    <property type="entry name" value="GHMP_kinase_C_sf"/>
</dbReference>
<evidence type="ECO:0000256" key="3">
    <source>
        <dbReference type="ARBA" id="ARBA00017473"/>
    </source>
</evidence>
<evidence type="ECO:0000256" key="5">
    <source>
        <dbReference type="ARBA" id="ARBA00022741"/>
    </source>
</evidence>
<comment type="function">
    <text evidence="10">Catalyzes the phosphorylation of the position 2 hydroxy group of 4-diphosphocytidyl-2C-methyl-D-erythritol.</text>
</comment>
<dbReference type="Proteomes" id="UP000223606">
    <property type="component" value="Chromosome 1"/>
</dbReference>
<dbReference type="HAMAP" id="MF_00061">
    <property type="entry name" value="IspE"/>
    <property type="match status" value="1"/>
</dbReference>
<dbReference type="SUPFAM" id="SSF55060">
    <property type="entry name" value="GHMP Kinase, C-terminal domain"/>
    <property type="match status" value="1"/>
</dbReference>
<evidence type="ECO:0000259" key="12">
    <source>
        <dbReference type="Pfam" id="PF08544"/>
    </source>
</evidence>
<dbReference type="PANTHER" id="PTHR43527">
    <property type="entry name" value="4-DIPHOSPHOCYTIDYL-2-C-METHYL-D-ERYTHRITOL KINASE, CHLOROPLASTIC"/>
    <property type="match status" value="1"/>
</dbReference>
<dbReference type="InterPro" id="IPR020568">
    <property type="entry name" value="Ribosomal_Su5_D2-typ_SF"/>
</dbReference>
<evidence type="ECO:0000256" key="8">
    <source>
        <dbReference type="ARBA" id="ARBA00023229"/>
    </source>
</evidence>
<keyword evidence="4 10" id="KW-0808">Transferase</keyword>
<organism evidence="13 14">
    <name type="scientific">Hartmannibacter diazotrophicus</name>
    <dbReference type="NCBI Taxonomy" id="1482074"/>
    <lineage>
        <taxon>Bacteria</taxon>
        <taxon>Pseudomonadati</taxon>
        <taxon>Pseudomonadota</taxon>
        <taxon>Alphaproteobacteria</taxon>
        <taxon>Hyphomicrobiales</taxon>
        <taxon>Pleomorphomonadaceae</taxon>
        <taxon>Hartmannibacter</taxon>
    </lineage>
</organism>
<feature type="active site" evidence="10">
    <location>
        <position position="23"/>
    </location>
</feature>
<dbReference type="NCBIfam" id="NF011202">
    <property type="entry name" value="PRK14608.1"/>
    <property type="match status" value="1"/>
</dbReference>
<protein>
    <recommendedName>
        <fullName evidence="3 10">4-diphosphocytidyl-2-C-methyl-D-erythritol kinase</fullName>
        <shortName evidence="10">CMK</shortName>
        <ecNumber evidence="2 10">2.7.1.148</ecNumber>
    </recommendedName>
    <alternativeName>
        <fullName evidence="9 10">4-(cytidine-5'-diphospho)-2-C-methyl-D-erythritol kinase</fullName>
    </alternativeName>
</protein>
<dbReference type="AlphaFoldDB" id="A0A2C9D370"/>
<reference evidence="14" key="1">
    <citation type="submission" date="2017-09" db="EMBL/GenBank/DDBJ databases">
        <title>Genome sequence of Nannocystis excedens DSM 71.</title>
        <authorList>
            <person name="Blom J."/>
        </authorList>
    </citation>
    <scope>NUCLEOTIDE SEQUENCE [LARGE SCALE GENOMIC DNA]</scope>
    <source>
        <strain evidence="14">type strain: E19</strain>
    </source>
</reference>
<keyword evidence="7 10" id="KW-0067">ATP-binding</keyword>
<dbReference type="EC" id="2.7.1.148" evidence="2 10"/>
<accession>A0A2C9D370</accession>
<dbReference type="GO" id="GO:0005524">
    <property type="term" value="F:ATP binding"/>
    <property type="evidence" value="ECO:0007669"/>
    <property type="project" value="UniProtKB-UniRule"/>
</dbReference>
<comment type="similarity">
    <text evidence="1 10">Belongs to the GHMP kinase family. IspE subfamily.</text>
</comment>
<feature type="domain" description="GHMP kinase N-terminal" evidence="11">
    <location>
        <begin position="82"/>
        <end position="159"/>
    </location>
</feature>
<dbReference type="GO" id="GO:0016114">
    <property type="term" value="P:terpenoid biosynthetic process"/>
    <property type="evidence" value="ECO:0007669"/>
    <property type="project" value="InterPro"/>
</dbReference>
<comment type="catalytic activity">
    <reaction evidence="10">
        <text>4-CDP-2-C-methyl-D-erythritol + ATP = 4-CDP-2-C-methyl-D-erythritol 2-phosphate + ADP + H(+)</text>
        <dbReference type="Rhea" id="RHEA:18437"/>
        <dbReference type="ChEBI" id="CHEBI:15378"/>
        <dbReference type="ChEBI" id="CHEBI:30616"/>
        <dbReference type="ChEBI" id="CHEBI:57823"/>
        <dbReference type="ChEBI" id="CHEBI:57919"/>
        <dbReference type="ChEBI" id="CHEBI:456216"/>
        <dbReference type="EC" id="2.7.1.148"/>
    </reaction>
</comment>
<evidence type="ECO:0000256" key="6">
    <source>
        <dbReference type="ARBA" id="ARBA00022777"/>
    </source>
</evidence>
<keyword evidence="14" id="KW-1185">Reference proteome</keyword>
<feature type="domain" description="GHMP kinase C-terminal" evidence="12">
    <location>
        <begin position="228"/>
        <end position="291"/>
    </location>
</feature>
<name>A0A2C9D370_9HYPH</name>
<gene>
    <name evidence="10 13" type="primary">ispE</name>
    <name evidence="13" type="ORF">HDIA_1169</name>
</gene>
<evidence type="ECO:0000256" key="7">
    <source>
        <dbReference type="ARBA" id="ARBA00022840"/>
    </source>
</evidence>
<keyword evidence="5 10" id="KW-0547">Nucleotide-binding</keyword>
<dbReference type="KEGG" id="hdi:HDIA_1169"/>
<dbReference type="UniPathway" id="UPA00056">
    <property type="reaction ID" value="UER00094"/>
</dbReference>
<evidence type="ECO:0000313" key="13">
    <source>
        <dbReference type="EMBL" id="SON54710.1"/>
    </source>
</evidence>
<dbReference type="InterPro" id="IPR004424">
    <property type="entry name" value="IspE"/>
</dbReference>
<proteinExistence type="inferred from homology"/>
<dbReference type="RefSeq" id="WP_173796162.1">
    <property type="nucleotide sequence ID" value="NZ_LT960614.1"/>
</dbReference>
<dbReference type="EMBL" id="LT960614">
    <property type="protein sequence ID" value="SON54710.1"/>
    <property type="molecule type" value="Genomic_DNA"/>
</dbReference>
<dbReference type="GO" id="GO:0019288">
    <property type="term" value="P:isopentenyl diphosphate biosynthetic process, methylerythritol 4-phosphate pathway"/>
    <property type="evidence" value="ECO:0007669"/>
    <property type="project" value="UniProtKB-UniRule"/>
</dbReference>
<dbReference type="Pfam" id="PF08544">
    <property type="entry name" value="GHMP_kinases_C"/>
    <property type="match status" value="1"/>
</dbReference>
<feature type="active site" evidence="10">
    <location>
        <position position="154"/>
    </location>
</feature>
<dbReference type="PIRSF" id="PIRSF010376">
    <property type="entry name" value="IspE"/>
    <property type="match status" value="1"/>
</dbReference>
<evidence type="ECO:0000256" key="2">
    <source>
        <dbReference type="ARBA" id="ARBA00012052"/>
    </source>
</evidence>
<dbReference type="InterPro" id="IPR014721">
    <property type="entry name" value="Ribsml_uS5_D2-typ_fold_subgr"/>
</dbReference>
<feature type="binding site" evidence="10">
    <location>
        <begin position="113"/>
        <end position="123"/>
    </location>
    <ligand>
        <name>ATP</name>
        <dbReference type="ChEBI" id="CHEBI:30616"/>
    </ligand>
</feature>
<dbReference type="GO" id="GO:0050515">
    <property type="term" value="F:4-(cytidine 5'-diphospho)-2-C-methyl-D-erythritol kinase activity"/>
    <property type="evidence" value="ECO:0007669"/>
    <property type="project" value="UniProtKB-UniRule"/>
</dbReference>
<dbReference type="PANTHER" id="PTHR43527:SF2">
    <property type="entry name" value="4-DIPHOSPHOCYTIDYL-2-C-METHYL-D-ERYTHRITOL KINASE, CHLOROPLASTIC"/>
    <property type="match status" value="1"/>
</dbReference>